<dbReference type="PANTHER" id="PTHR42760">
    <property type="entry name" value="SHORT-CHAIN DEHYDROGENASES/REDUCTASES FAMILY MEMBER"/>
    <property type="match status" value="1"/>
</dbReference>
<reference evidence="3 4" key="1">
    <citation type="submission" date="2014-02" db="EMBL/GenBank/DDBJ databases">
        <title>Draft genome sequence of Lysinibacillus boronitolerans NBRC 103108.</title>
        <authorList>
            <person name="Zhang F."/>
            <person name="Wang G."/>
            <person name="Zhang L."/>
        </authorList>
    </citation>
    <scope>NUCLEOTIDE SEQUENCE [LARGE SCALE GENOMIC DNA]</scope>
    <source>
        <strain evidence="3 4">NBRC 103108</strain>
    </source>
</reference>
<dbReference type="PRINTS" id="PR00081">
    <property type="entry name" value="GDHRDH"/>
</dbReference>
<evidence type="ECO:0000313" key="4">
    <source>
        <dbReference type="Proteomes" id="UP000030487"/>
    </source>
</evidence>
<dbReference type="Pfam" id="PF13561">
    <property type="entry name" value="adh_short_C2"/>
    <property type="match status" value="1"/>
</dbReference>
<keyword evidence="4" id="KW-1185">Reference proteome</keyword>
<dbReference type="InterPro" id="IPR057326">
    <property type="entry name" value="KR_dom"/>
</dbReference>
<feature type="domain" description="Ketoreductase" evidence="2">
    <location>
        <begin position="5"/>
        <end position="186"/>
    </location>
</feature>
<comment type="caution">
    <text evidence="3">The sequence shown here is derived from an EMBL/GenBank/DDBJ whole genome shotgun (WGS) entry which is preliminary data.</text>
</comment>
<name>A0ABR4Y135_9BACI</name>
<dbReference type="EMBL" id="JPVR01000069">
    <property type="protein sequence ID" value="KGR86914.1"/>
    <property type="molecule type" value="Genomic_DNA"/>
</dbReference>
<dbReference type="PANTHER" id="PTHR42760:SF40">
    <property type="entry name" value="3-OXOACYL-[ACYL-CARRIER-PROTEIN] REDUCTASE, CHLOROPLASTIC"/>
    <property type="match status" value="1"/>
</dbReference>
<dbReference type="InterPro" id="IPR002347">
    <property type="entry name" value="SDR_fam"/>
</dbReference>
<organism evidence="3 4">
    <name type="scientific">Lysinibacillus boronitolerans JCM 21713 = 10a = NBRC 103108</name>
    <dbReference type="NCBI Taxonomy" id="1294264"/>
    <lineage>
        <taxon>Bacteria</taxon>
        <taxon>Bacillati</taxon>
        <taxon>Bacillota</taxon>
        <taxon>Bacilli</taxon>
        <taxon>Bacillales</taxon>
        <taxon>Bacillaceae</taxon>
        <taxon>Lysinibacillus</taxon>
    </lineage>
</organism>
<dbReference type="PROSITE" id="PS00061">
    <property type="entry name" value="ADH_SHORT"/>
    <property type="match status" value="1"/>
</dbReference>
<dbReference type="PRINTS" id="PR00080">
    <property type="entry name" value="SDRFAMILY"/>
</dbReference>
<gene>
    <name evidence="3" type="ORF">CD31_08515</name>
</gene>
<dbReference type="SUPFAM" id="SSF51735">
    <property type="entry name" value="NAD(P)-binding Rossmann-fold domains"/>
    <property type="match status" value="1"/>
</dbReference>
<comment type="similarity">
    <text evidence="1">Belongs to the short-chain dehydrogenases/reductases (SDR) family.</text>
</comment>
<dbReference type="InterPro" id="IPR020904">
    <property type="entry name" value="Sc_DH/Rdtase_CS"/>
</dbReference>
<evidence type="ECO:0000313" key="3">
    <source>
        <dbReference type="EMBL" id="KGR86914.1"/>
    </source>
</evidence>
<evidence type="ECO:0000256" key="1">
    <source>
        <dbReference type="ARBA" id="ARBA00006484"/>
    </source>
</evidence>
<dbReference type="NCBIfam" id="NF005559">
    <property type="entry name" value="PRK07231.1"/>
    <property type="match status" value="1"/>
</dbReference>
<proteinExistence type="inferred from homology"/>
<dbReference type="InterPro" id="IPR036291">
    <property type="entry name" value="NAD(P)-bd_dom_sf"/>
</dbReference>
<accession>A0ABR4Y135</accession>
<dbReference type="RefSeq" id="WP_036076757.1">
    <property type="nucleotide sequence ID" value="NZ_AVCW01000013.1"/>
</dbReference>
<dbReference type="SMART" id="SM00822">
    <property type="entry name" value="PKS_KR"/>
    <property type="match status" value="1"/>
</dbReference>
<evidence type="ECO:0000259" key="2">
    <source>
        <dbReference type="SMART" id="SM00822"/>
    </source>
</evidence>
<dbReference type="Gene3D" id="3.40.50.720">
    <property type="entry name" value="NAD(P)-binding Rossmann-like Domain"/>
    <property type="match status" value="1"/>
</dbReference>
<protein>
    <recommendedName>
        <fullName evidence="2">Ketoreductase domain-containing protein</fullName>
    </recommendedName>
</protein>
<dbReference type="Proteomes" id="UP000030487">
    <property type="component" value="Unassembled WGS sequence"/>
</dbReference>
<sequence>MLKDKIILITGASRGIGRATAVILAKAGAQVVLHGRTEESLIETKAAVSEVGLSPFTVLYDMKDETAIKQAVLDIKKQFGRLDGLVNNAGVMHEGLLGMMKTSVIEEMMQVNVTAVLQQMQLASKLMMKNKVSSIVNVSSIVGIQGAEGSTAYSASKAAIVGLTKSAAKEWAAKGIRVNAVAPGFIETDLTSHYVRERKDTVLNSIKMHRFGQADEVANVILFLLSDLSSYVTGQVIGVDGGMVI</sequence>